<keyword evidence="3" id="KW-0804">Transcription</keyword>
<keyword evidence="2 4" id="KW-0238">DNA-binding</keyword>
<dbReference type="Pfam" id="PF21597">
    <property type="entry name" value="TetR_C_43"/>
    <property type="match status" value="1"/>
</dbReference>
<evidence type="ECO:0000256" key="4">
    <source>
        <dbReference type="PROSITE-ProRule" id="PRU00335"/>
    </source>
</evidence>
<comment type="caution">
    <text evidence="6">The sequence shown here is derived from an EMBL/GenBank/DDBJ whole genome shotgun (WGS) entry which is preliminary data.</text>
</comment>
<dbReference type="PRINTS" id="PR00455">
    <property type="entry name" value="HTHTETR"/>
</dbReference>
<dbReference type="SUPFAM" id="SSF46689">
    <property type="entry name" value="Homeodomain-like"/>
    <property type="match status" value="1"/>
</dbReference>
<dbReference type="PANTHER" id="PTHR30055:SF234">
    <property type="entry name" value="HTH-TYPE TRANSCRIPTIONAL REGULATOR BETI"/>
    <property type="match status" value="1"/>
</dbReference>
<dbReference type="InterPro" id="IPR036271">
    <property type="entry name" value="Tet_transcr_reg_TetR-rel_C_sf"/>
</dbReference>
<proteinExistence type="predicted"/>
<reference evidence="7" key="1">
    <citation type="journal article" date="2019" name="Int. J. Syst. Evol. Microbiol.">
        <title>The Global Catalogue of Microorganisms (GCM) 10K type strain sequencing project: providing services to taxonomists for standard genome sequencing and annotation.</title>
        <authorList>
            <consortium name="The Broad Institute Genomics Platform"/>
            <consortium name="The Broad Institute Genome Sequencing Center for Infectious Disease"/>
            <person name="Wu L."/>
            <person name="Ma J."/>
        </authorList>
    </citation>
    <scope>NUCLEOTIDE SEQUENCE [LARGE SCALE GENOMIC DNA]</scope>
    <source>
        <strain evidence="7">CCUG 53903</strain>
    </source>
</reference>
<evidence type="ECO:0000313" key="7">
    <source>
        <dbReference type="Proteomes" id="UP001596058"/>
    </source>
</evidence>
<dbReference type="SUPFAM" id="SSF48498">
    <property type="entry name" value="Tetracyclin repressor-like, C-terminal domain"/>
    <property type="match status" value="1"/>
</dbReference>
<gene>
    <name evidence="6" type="ORF">ACFPZ3_25790</name>
</gene>
<dbReference type="InterPro" id="IPR049445">
    <property type="entry name" value="TetR_SbtR-like_C"/>
</dbReference>
<dbReference type="PROSITE" id="PS50977">
    <property type="entry name" value="HTH_TETR_2"/>
    <property type="match status" value="1"/>
</dbReference>
<feature type="DNA-binding region" description="H-T-H motif" evidence="4">
    <location>
        <begin position="37"/>
        <end position="56"/>
    </location>
</feature>
<evidence type="ECO:0000256" key="3">
    <source>
        <dbReference type="ARBA" id="ARBA00023163"/>
    </source>
</evidence>
<feature type="domain" description="HTH tetR-type" evidence="5">
    <location>
        <begin position="15"/>
        <end position="74"/>
    </location>
</feature>
<sequence>MTSSSAARPPRSDAVRNRQLLLRAAAEAFAEQGTEVTIAEIAQRAGIAKGTVFRHFATKDDLVAAIMGEMLDNLVASGMRLAGAADSAAALLEFMTTGIELLARDRALCEVVGRPSLQHPAVRAGIDRLCEVVETLTDRARRAGAIRQDITGQDIVLLLGGVHQTAAPLADVQPQLWRRYLGLTFDGIRAQPAQPLPHPPPCRFEEAGIH</sequence>
<name>A0ABW1CRI9_9ACTN</name>
<protein>
    <submittedName>
        <fullName evidence="6">TetR/AcrR family transcriptional regulator</fullName>
    </submittedName>
</protein>
<evidence type="ECO:0000256" key="1">
    <source>
        <dbReference type="ARBA" id="ARBA00023015"/>
    </source>
</evidence>
<dbReference type="Pfam" id="PF00440">
    <property type="entry name" value="TetR_N"/>
    <property type="match status" value="1"/>
</dbReference>
<evidence type="ECO:0000313" key="6">
    <source>
        <dbReference type="EMBL" id="MFC5827290.1"/>
    </source>
</evidence>
<keyword evidence="7" id="KW-1185">Reference proteome</keyword>
<dbReference type="EMBL" id="JBHSPA010000028">
    <property type="protein sequence ID" value="MFC5827290.1"/>
    <property type="molecule type" value="Genomic_DNA"/>
</dbReference>
<dbReference type="Gene3D" id="1.10.357.10">
    <property type="entry name" value="Tetracycline Repressor, domain 2"/>
    <property type="match status" value="1"/>
</dbReference>
<accession>A0ABW1CRI9</accession>
<dbReference type="Proteomes" id="UP001596058">
    <property type="component" value="Unassembled WGS sequence"/>
</dbReference>
<evidence type="ECO:0000259" key="5">
    <source>
        <dbReference type="PROSITE" id="PS50977"/>
    </source>
</evidence>
<dbReference type="RefSeq" id="WP_379516795.1">
    <property type="nucleotide sequence ID" value="NZ_JBHSPA010000028.1"/>
</dbReference>
<dbReference type="InterPro" id="IPR001647">
    <property type="entry name" value="HTH_TetR"/>
</dbReference>
<evidence type="ECO:0000256" key="2">
    <source>
        <dbReference type="ARBA" id="ARBA00023125"/>
    </source>
</evidence>
<organism evidence="6 7">
    <name type="scientific">Nonomuraea insulae</name>
    <dbReference type="NCBI Taxonomy" id="1616787"/>
    <lineage>
        <taxon>Bacteria</taxon>
        <taxon>Bacillati</taxon>
        <taxon>Actinomycetota</taxon>
        <taxon>Actinomycetes</taxon>
        <taxon>Streptosporangiales</taxon>
        <taxon>Streptosporangiaceae</taxon>
        <taxon>Nonomuraea</taxon>
    </lineage>
</organism>
<keyword evidence="1" id="KW-0805">Transcription regulation</keyword>
<dbReference type="PANTHER" id="PTHR30055">
    <property type="entry name" value="HTH-TYPE TRANSCRIPTIONAL REGULATOR RUTR"/>
    <property type="match status" value="1"/>
</dbReference>
<dbReference type="InterPro" id="IPR009057">
    <property type="entry name" value="Homeodomain-like_sf"/>
</dbReference>
<dbReference type="InterPro" id="IPR050109">
    <property type="entry name" value="HTH-type_TetR-like_transc_reg"/>
</dbReference>